<feature type="compositionally biased region" description="Basic and acidic residues" evidence="1">
    <location>
        <begin position="39"/>
        <end position="52"/>
    </location>
</feature>
<comment type="caution">
    <text evidence="2">The sequence shown here is derived from an EMBL/GenBank/DDBJ whole genome shotgun (WGS) entry which is preliminary data.</text>
</comment>
<proteinExistence type="predicted"/>
<feature type="compositionally biased region" description="Polar residues" evidence="1">
    <location>
        <begin position="197"/>
        <end position="207"/>
    </location>
</feature>
<dbReference type="RefSeq" id="WP_209650649.1">
    <property type="nucleotide sequence ID" value="NZ_JBEPNV010000001.1"/>
</dbReference>
<sequence>MTLTADWIDTMLESGIPAEQVLSAVRGMLVREQERAAAIADERAERKREGNRIRQARFYDRHHRRPTEDDEPTNPNGSNGVSGVKTREEREAPKRSPAPPKTTPPEDSPSDPKGSSAPKGANRQRGTRIPDDFASTDEARGVCAEMGLTGPEVDEALAEFSDYWRGVPGVRGTKLDWPATLRNRLREIGRRRPSARASPQKSRSSNGFYDLLREDFGGPDDQRSDPHRQHLRIAAGGRH</sequence>
<feature type="region of interest" description="Disordered" evidence="1">
    <location>
        <begin position="188"/>
        <end position="239"/>
    </location>
</feature>
<name>A0ABV2NMY0_9HYPH</name>
<keyword evidence="3" id="KW-1185">Reference proteome</keyword>
<dbReference type="EMBL" id="JBEPNW010000002">
    <property type="protein sequence ID" value="MET3867879.1"/>
    <property type="molecule type" value="Genomic_DNA"/>
</dbReference>
<reference evidence="2 3" key="1">
    <citation type="submission" date="2024-06" db="EMBL/GenBank/DDBJ databases">
        <title>Genomics of switchgrass bacterial isolates.</title>
        <authorList>
            <person name="Shade A."/>
        </authorList>
    </citation>
    <scope>NUCLEOTIDE SEQUENCE [LARGE SCALE GENOMIC DNA]</scope>
    <source>
        <strain evidence="2 3">PvP084</strain>
    </source>
</reference>
<dbReference type="Proteomes" id="UP001549119">
    <property type="component" value="Unassembled WGS sequence"/>
</dbReference>
<feature type="region of interest" description="Disordered" evidence="1">
    <location>
        <begin position="39"/>
        <end position="140"/>
    </location>
</feature>
<accession>A0ABV2NMY0</accession>
<gene>
    <name evidence="2" type="ORF">ABIC20_005188</name>
</gene>
<evidence type="ECO:0000313" key="2">
    <source>
        <dbReference type="EMBL" id="MET3867879.1"/>
    </source>
</evidence>
<feature type="compositionally biased region" description="Basic and acidic residues" evidence="1">
    <location>
        <begin position="211"/>
        <end position="228"/>
    </location>
</feature>
<feature type="compositionally biased region" description="Pro residues" evidence="1">
    <location>
        <begin position="96"/>
        <end position="107"/>
    </location>
</feature>
<evidence type="ECO:0000256" key="1">
    <source>
        <dbReference type="SAM" id="MobiDB-lite"/>
    </source>
</evidence>
<organism evidence="2 3">
    <name type="scientific">Methylobacterium radiotolerans</name>
    <dbReference type="NCBI Taxonomy" id="31998"/>
    <lineage>
        <taxon>Bacteria</taxon>
        <taxon>Pseudomonadati</taxon>
        <taxon>Pseudomonadota</taxon>
        <taxon>Alphaproteobacteria</taxon>
        <taxon>Hyphomicrobiales</taxon>
        <taxon>Methylobacteriaceae</taxon>
        <taxon>Methylobacterium</taxon>
    </lineage>
</organism>
<protein>
    <submittedName>
        <fullName evidence="2">Uncharacterized protein</fullName>
    </submittedName>
</protein>
<evidence type="ECO:0000313" key="3">
    <source>
        <dbReference type="Proteomes" id="UP001549119"/>
    </source>
</evidence>
<feature type="compositionally biased region" description="Basic and acidic residues" evidence="1">
    <location>
        <begin position="85"/>
        <end position="94"/>
    </location>
</feature>